<feature type="region of interest" description="Disordered" evidence="5">
    <location>
        <begin position="410"/>
        <end position="449"/>
    </location>
</feature>
<keyword evidence="8" id="KW-1185">Reference proteome</keyword>
<evidence type="ECO:0000256" key="2">
    <source>
        <dbReference type="ARBA" id="ARBA00022771"/>
    </source>
</evidence>
<dbReference type="InterPro" id="IPR036206">
    <property type="entry name" value="ThiamineP_synth_sf"/>
</dbReference>
<dbReference type="InterPro" id="IPR007570">
    <property type="entry name" value="Uncharacterised_Ycf23"/>
</dbReference>
<evidence type="ECO:0000256" key="1">
    <source>
        <dbReference type="ARBA" id="ARBA00022723"/>
    </source>
</evidence>
<organism evidence="7 8">
    <name type="scientific">Lithocarpus litseifolius</name>
    <dbReference type="NCBI Taxonomy" id="425828"/>
    <lineage>
        <taxon>Eukaryota</taxon>
        <taxon>Viridiplantae</taxon>
        <taxon>Streptophyta</taxon>
        <taxon>Embryophyta</taxon>
        <taxon>Tracheophyta</taxon>
        <taxon>Spermatophyta</taxon>
        <taxon>Magnoliopsida</taxon>
        <taxon>eudicotyledons</taxon>
        <taxon>Gunneridae</taxon>
        <taxon>Pentapetalae</taxon>
        <taxon>rosids</taxon>
        <taxon>fabids</taxon>
        <taxon>Fagales</taxon>
        <taxon>Fagaceae</taxon>
        <taxon>Lithocarpus</taxon>
    </lineage>
</organism>
<evidence type="ECO:0000256" key="3">
    <source>
        <dbReference type="ARBA" id="ARBA00022833"/>
    </source>
</evidence>
<dbReference type="InterPro" id="IPR044730">
    <property type="entry name" value="RNase_H-like_dom_plant"/>
</dbReference>
<dbReference type="GO" id="GO:0004523">
    <property type="term" value="F:RNA-DNA hybrid ribonuclease activity"/>
    <property type="evidence" value="ECO:0007669"/>
    <property type="project" value="InterPro"/>
</dbReference>
<dbReference type="Pfam" id="PF04434">
    <property type="entry name" value="SWIM"/>
    <property type="match status" value="1"/>
</dbReference>
<reference evidence="7 8" key="1">
    <citation type="submission" date="2024-01" db="EMBL/GenBank/DDBJ databases">
        <title>A telomere-to-telomere, gap-free genome of sweet tea (Lithocarpus litseifolius).</title>
        <authorList>
            <person name="Zhou J."/>
        </authorList>
    </citation>
    <scope>NUCLEOTIDE SEQUENCE [LARGE SCALE GENOMIC DNA]</scope>
    <source>
        <strain evidence="7">Zhou-2022a</strain>
        <tissue evidence="7">Leaf</tissue>
    </source>
</reference>
<keyword evidence="2 4" id="KW-0863">Zinc-finger</keyword>
<dbReference type="SUPFAM" id="SSF51391">
    <property type="entry name" value="Thiamin phosphate synthase"/>
    <property type="match status" value="1"/>
</dbReference>
<dbReference type="GO" id="GO:0003676">
    <property type="term" value="F:nucleic acid binding"/>
    <property type="evidence" value="ECO:0007669"/>
    <property type="project" value="InterPro"/>
</dbReference>
<evidence type="ECO:0000256" key="4">
    <source>
        <dbReference type="PROSITE-ProRule" id="PRU00325"/>
    </source>
</evidence>
<protein>
    <recommendedName>
        <fullName evidence="6">SWIM-type domain-containing protein</fullName>
    </recommendedName>
</protein>
<dbReference type="Pfam" id="PF04481">
    <property type="entry name" value="DUF561"/>
    <property type="match status" value="1"/>
</dbReference>
<feature type="compositionally biased region" description="Basic and acidic residues" evidence="5">
    <location>
        <begin position="488"/>
        <end position="504"/>
    </location>
</feature>
<evidence type="ECO:0000313" key="8">
    <source>
        <dbReference type="Proteomes" id="UP001459277"/>
    </source>
</evidence>
<feature type="compositionally biased region" description="Basic and acidic residues" evidence="5">
    <location>
        <begin position="437"/>
        <end position="449"/>
    </location>
</feature>
<sequence length="504" mass="57376">MLEEFQTANLKLSEVRNKDEVRWEAPVAPWYKVNSDAANFTSNNSTELRAIIRDRSGCVETAFSKSLPLLLGPLEAEAKALEERLLFSWDVGVRDVLFECDSKIFYDAVTGCSDPPLVISHITEVKIPIMCSSGLSAVTAPMAITTGAAGVGVGSAVNKLNDVVAMIAEGLVQTFIDNWPQYEHRICYRHLYNNFRKNHPGVLIKEMFWRATKATYKGEFDRVMDELKEIDVDGHSWLDAHSTTKWARHMFSEDGLTNTILNNMCESFNSKILKFRSKPIISMLECIRLYLMTRFQENRKKILRVESNICAKVLKRLHKEKLAACRWLACWAGQTQSEVKNGLQSFVVDLAIAHCSCRKWDINGIPCAHAITCIFFNRQDVEQYVHPCYHVSTYKACYEPIISPINGQNMWRPSGVTPVQPPIKRRPLSRPKKKRAREPNEPTSRKADISKQCKACATQLHSNYTTPIRRYHTKSRCTSQLQQQQLKSKAEKDKGGHIRDSKGF</sequence>
<dbReference type="AlphaFoldDB" id="A0AAW2DM34"/>
<dbReference type="PANTHER" id="PTHR31973">
    <property type="entry name" value="POLYPROTEIN, PUTATIVE-RELATED"/>
    <property type="match status" value="1"/>
</dbReference>
<evidence type="ECO:0000313" key="7">
    <source>
        <dbReference type="EMBL" id="KAL0011607.1"/>
    </source>
</evidence>
<dbReference type="GO" id="GO:0008270">
    <property type="term" value="F:zinc ion binding"/>
    <property type="evidence" value="ECO:0007669"/>
    <property type="project" value="UniProtKB-KW"/>
</dbReference>
<dbReference type="CDD" id="cd06222">
    <property type="entry name" value="RNase_H_like"/>
    <property type="match status" value="1"/>
</dbReference>
<feature type="domain" description="SWIM-type" evidence="6">
    <location>
        <begin position="346"/>
        <end position="378"/>
    </location>
</feature>
<dbReference type="Proteomes" id="UP001459277">
    <property type="component" value="Unassembled WGS sequence"/>
</dbReference>
<dbReference type="SMART" id="SM00575">
    <property type="entry name" value="ZnF_PMZ"/>
    <property type="match status" value="1"/>
</dbReference>
<name>A0AAW2DM34_9ROSI</name>
<dbReference type="Pfam" id="PF13456">
    <property type="entry name" value="RVT_3"/>
    <property type="match status" value="1"/>
</dbReference>
<keyword evidence="3" id="KW-0862">Zinc</keyword>
<feature type="region of interest" description="Disordered" evidence="5">
    <location>
        <begin position="471"/>
        <end position="504"/>
    </location>
</feature>
<keyword evidence="1" id="KW-0479">Metal-binding</keyword>
<evidence type="ECO:0000256" key="5">
    <source>
        <dbReference type="SAM" id="MobiDB-lite"/>
    </source>
</evidence>
<dbReference type="EMBL" id="JAZDWU010000002">
    <property type="protein sequence ID" value="KAL0011607.1"/>
    <property type="molecule type" value="Genomic_DNA"/>
</dbReference>
<proteinExistence type="predicted"/>
<dbReference type="PANTHER" id="PTHR31973:SF187">
    <property type="entry name" value="MUTATOR TRANSPOSASE MUDRA PROTEIN"/>
    <property type="match status" value="1"/>
</dbReference>
<gene>
    <name evidence="7" type="ORF">SO802_006715</name>
</gene>
<feature type="compositionally biased region" description="Basic residues" evidence="5">
    <location>
        <begin position="423"/>
        <end position="436"/>
    </location>
</feature>
<evidence type="ECO:0000259" key="6">
    <source>
        <dbReference type="PROSITE" id="PS50966"/>
    </source>
</evidence>
<accession>A0AAW2DM34</accession>
<dbReference type="InterPro" id="IPR007527">
    <property type="entry name" value="Znf_SWIM"/>
</dbReference>
<dbReference type="InterPro" id="IPR006564">
    <property type="entry name" value="Znf_PMZ"/>
</dbReference>
<dbReference type="PROSITE" id="PS50966">
    <property type="entry name" value="ZF_SWIM"/>
    <property type="match status" value="1"/>
</dbReference>
<dbReference type="InterPro" id="IPR002156">
    <property type="entry name" value="RNaseH_domain"/>
</dbReference>
<comment type="caution">
    <text evidence="7">The sequence shown here is derived from an EMBL/GenBank/DDBJ whole genome shotgun (WGS) entry which is preliminary data.</text>
</comment>